<evidence type="ECO:0000313" key="4">
    <source>
        <dbReference type="EMBL" id="RZT86131.1"/>
    </source>
</evidence>
<comment type="caution">
    <text evidence="4">The sequence shown here is derived from an EMBL/GenBank/DDBJ whole genome shotgun (WGS) entry which is preliminary data.</text>
</comment>
<dbReference type="SUPFAM" id="SSF56801">
    <property type="entry name" value="Acetyl-CoA synthetase-like"/>
    <property type="match status" value="1"/>
</dbReference>
<dbReference type="InterPro" id="IPR009081">
    <property type="entry name" value="PP-bd_ACP"/>
</dbReference>
<dbReference type="Pfam" id="PF00550">
    <property type="entry name" value="PP-binding"/>
    <property type="match status" value="1"/>
</dbReference>
<dbReference type="Gene3D" id="1.10.1200.10">
    <property type="entry name" value="ACP-like"/>
    <property type="match status" value="1"/>
</dbReference>
<dbReference type="GO" id="GO:0005737">
    <property type="term" value="C:cytoplasm"/>
    <property type="evidence" value="ECO:0007669"/>
    <property type="project" value="TreeGrafter"/>
</dbReference>
<evidence type="ECO:0000256" key="1">
    <source>
        <dbReference type="SAM" id="MobiDB-lite"/>
    </source>
</evidence>
<feature type="region of interest" description="Disordered" evidence="1">
    <location>
        <begin position="830"/>
        <end position="850"/>
    </location>
</feature>
<dbReference type="SUPFAM" id="SSF51161">
    <property type="entry name" value="Trimeric LpxA-like enzymes"/>
    <property type="match status" value="3"/>
</dbReference>
<dbReference type="InterPro" id="IPR012728">
    <property type="entry name" value="Pls/PosA_C"/>
</dbReference>
<protein>
    <submittedName>
        <fullName evidence="4">Non-ribosomal peptide synthetase-like protein</fullName>
    </submittedName>
</protein>
<dbReference type="Pfam" id="PF13193">
    <property type="entry name" value="AMP-binding_C"/>
    <property type="match status" value="1"/>
</dbReference>
<gene>
    <name evidence="4" type="ORF">EV383_3020</name>
</gene>
<sequence>MLTAGSIPEPPRTHSGERLVHLFEQVCETHADSVAVDTGEQQLTYAELDAWANRLGRHLLERGARPGDRIALLFDQAVGSYVGMLAVLKIDAAFVPVDVGFPPDRISYILEDSAATMLLTSGSALDQVEGLAETTRERGVAVVRTWEEADRILRQDSDRLVPERREDPADELAYIIYTSGSTGRPKGVAVEHPSICNFVRVAGDVYGITGDDRMYQGLTIAFDFSVEEIWVPWMAGATLVPKPAGVSLLGPDLHDFLTSRGVTAMCCVPTLLATLDDDVEDLRFLLVSGEACPQHLVQRWHREDRRFLNVYGPTEATVTATWTELHPDRAVTIGKPLPTYMIVILDPEDPNRALPLGETGEIGIAGVGLAREYLNREEKTRESFIPDFLDLPANPSGRIYRTGDLGRVDDAGEIEYQGRIDLQVKIRGYRIEIGEIESVLLAVDGVAQAVVDTYEPQPGTKELVGYYSARRDATAPEPGVVQEHLRERLPAYMVPAYLEPLDTIPLTTSDKADRKNLPAPTGGRLTSGGPHVEAENDVERALAEVLAETLGADRVSVTGHFFDELGATSLLMAGFAAKVRARPDLPSVSARDVYRHPTVRDLAANLGEATAAPSTTDLPVPRTSSVGYVLTGAAQAVLLALFALVSAFVLTQGYRWSAAGTDWLSVGGRAALAGVGVFVALCVLPVAAKWLLMGRWKQTSFPVWSGRYLRFWLVTTLVRISPMTLFAGSPLYNLYLRALGAKVGRGAVVLTRDVPVVTDLLRIGERTLVNQEVMMRGYRVVGGRLETGPVELGDDCWVGEGSVLDVGTSMGDGAQLGHSSALHPGRSVPAGRTFHGSPAEPATTDYRTVPTSGSGRVRATAYSAALLAAVVGVVALVLAVVVVLYREVGPAIASALGLSAAGGVTSWTPYAVGAAIVAGIYVALIVILLLAVMLLPRLAAVAITPEKTYPLHGAHHLVQQLQTLLSNNRFLVLLLGDSSFITGYLRGMGYDLSQLQQTGSNFGTQLRQDSPGLTTIGTGTMVSDGLRVMNVDYSHDSFTARPVALGANNFVGNDVHFPAGARTGDNVLLATKAMIPMDGPVRHDVGLLGSPPFEISRNSMSRETDEARFPEGDELTRKLRAKNLYNAGTVAVVLLLRALGIVLALLPFAAAAALWPTLGLFALAGAVLVGPLLLVTWSALLERAVLGFRSLSPRYCTIYDRYFWHHERLWKFYVRAPLPGTPFANVVNRIAGLKIGRRVFDDGAGLPEKSLVTIGDDVTLNALSVIQCHSLEDGYFQSDRVHVGDGATLGVRAFAHYGTSIGDGARLAADSFLLKGEQVGPHEYWGGNPAVLDGADATRADATPADAPTETTPESGAVPAGATPREE</sequence>
<dbReference type="InterPro" id="IPR020845">
    <property type="entry name" value="AMP-binding_CS"/>
</dbReference>
<dbReference type="Pfam" id="PF14602">
    <property type="entry name" value="Hexapep_2"/>
    <property type="match status" value="2"/>
</dbReference>
<dbReference type="GO" id="GO:0031177">
    <property type="term" value="F:phosphopantetheine binding"/>
    <property type="evidence" value="ECO:0007669"/>
    <property type="project" value="TreeGrafter"/>
</dbReference>
<feature type="transmembrane region" description="Helical" evidence="2">
    <location>
        <begin position="910"/>
        <end position="935"/>
    </location>
</feature>
<proteinExistence type="predicted"/>
<feature type="transmembrane region" description="Helical" evidence="2">
    <location>
        <begin position="1158"/>
        <end position="1181"/>
    </location>
</feature>
<dbReference type="InterPro" id="IPR001451">
    <property type="entry name" value="Hexapep"/>
</dbReference>
<dbReference type="InterPro" id="IPR036736">
    <property type="entry name" value="ACP-like_sf"/>
</dbReference>
<dbReference type="InterPro" id="IPR010071">
    <property type="entry name" value="AA_adenyl_dom"/>
</dbReference>
<feature type="region of interest" description="Disordered" evidence="1">
    <location>
        <begin position="1331"/>
        <end position="1367"/>
    </location>
</feature>
<feature type="transmembrane region" description="Helical" evidence="2">
    <location>
        <begin position="626"/>
        <end position="650"/>
    </location>
</feature>
<dbReference type="PANTHER" id="PTHR45527">
    <property type="entry name" value="NONRIBOSOMAL PEPTIDE SYNTHETASE"/>
    <property type="match status" value="1"/>
</dbReference>
<dbReference type="InterPro" id="IPR045851">
    <property type="entry name" value="AMP-bd_C_sf"/>
</dbReference>
<accession>A0A4Q7UYR3</accession>
<dbReference type="NCBIfam" id="TIGR02353">
    <property type="entry name" value="NRPS_term_dom"/>
    <property type="match status" value="1"/>
</dbReference>
<feature type="compositionally biased region" description="Low complexity" evidence="1">
    <location>
        <begin position="1335"/>
        <end position="1354"/>
    </location>
</feature>
<dbReference type="PROSITE" id="PS00455">
    <property type="entry name" value="AMP_BINDING"/>
    <property type="match status" value="1"/>
</dbReference>
<dbReference type="Gene3D" id="2.160.10.10">
    <property type="entry name" value="Hexapeptide repeat proteins"/>
    <property type="match status" value="2"/>
</dbReference>
<dbReference type="InterPro" id="IPR011004">
    <property type="entry name" value="Trimer_LpxA-like_sf"/>
</dbReference>
<evidence type="ECO:0000313" key="5">
    <source>
        <dbReference type="Proteomes" id="UP000291591"/>
    </source>
</evidence>
<dbReference type="GO" id="GO:0044550">
    <property type="term" value="P:secondary metabolite biosynthetic process"/>
    <property type="evidence" value="ECO:0007669"/>
    <property type="project" value="TreeGrafter"/>
</dbReference>
<dbReference type="SUPFAM" id="SSF47336">
    <property type="entry name" value="ACP-like"/>
    <property type="match status" value="1"/>
</dbReference>
<reference evidence="4 5" key="1">
    <citation type="submission" date="2019-02" db="EMBL/GenBank/DDBJ databases">
        <title>Sequencing the genomes of 1000 actinobacteria strains.</title>
        <authorList>
            <person name="Klenk H.-P."/>
        </authorList>
    </citation>
    <scope>NUCLEOTIDE SEQUENCE [LARGE SCALE GENOMIC DNA]</scope>
    <source>
        <strain evidence="4 5">DSM 45779</strain>
    </source>
</reference>
<feature type="domain" description="Carrier" evidence="3">
    <location>
        <begin position="533"/>
        <end position="610"/>
    </location>
</feature>
<dbReference type="InterPro" id="IPR025110">
    <property type="entry name" value="AMP-bd_C"/>
</dbReference>
<feature type="transmembrane region" description="Helical" evidence="2">
    <location>
        <begin position="1124"/>
        <end position="1146"/>
    </location>
</feature>
<dbReference type="FunFam" id="3.40.50.980:FF:000001">
    <property type="entry name" value="Non-ribosomal peptide synthetase"/>
    <property type="match status" value="1"/>
</dbReference>
<keyword evidence="5" id="KW-1185">Reference proteome</keyword>
<keyword evidence="2" id="KW-1133">Transmembrane helix</keyword>
<dbReference type="PROSITE" id="PS50075">
    <property type="entry name" value="CARRIER"/>
    <property type="match status" value="1"/>
</dbReference>
<organism evidence="4 5">
    <name type="scientific">Pseudonocardia sediminis</name>
    <dbReference type="NCBI Taxonomy" id="1397368"/>
    <lineage>
        <taxon>Bacteria</taxon>
        <taxon>Bacillati</taxon>
        <taxon>Actinomycetota</taxon>
        <taxon>Actinomycetes</taxon>
        <taxon>Pseudonocardiales</taxon>
        <taxon>Pseudonocardiaceae</taxon>
        <taxon>Pseudonocardia</taxon>
    </lineage>
</organism>
<dbReference type="PANTHER" id="PTHR45527:SF1">
    <property type="entry name" value="FATTY ACID SYNTHASE"/>
    <property type="match status" value="1"/>
</dbReference>
<feature type="region of interest" description="Disordered" evidence="1">
    <location>
        <begin position="508"/>
        <end position="531"/>
    </location>
</feature>
<dbReference type="InterPro" id="IPR000873">
    <property type="entry name" value="AMP-dep_synth/lig_dom"/>
</dbReference>
<dbReference type="Proteomes" id="UP000291591">
    <property type="component" value="Unassembled WGS sequence"/>
</dbReference>
<feature type="transmembrane region" description="Helical" evidence="2">
    <location>
        <begin position="670"/>
        <end position="691"/>
    </location>
</feature>
<dbReference type="EMBL" id="SHKL01000001">
    <property type="protein sequence ID" value="RZT86131.1"/>
    <property type="molecule type" value="Genomic_DNA"/>
</dbReference>
<dbReference type="Gene3D" id="3.30.300.30">
    <property type="match status" value="1"/>
</dbReference>
<dbReference type="CDD" id="cd05930">
    <property type="entry name" value="A_NRPS"/>
    <property type="match status" value="1"/>
</dbReference>
<dbReference type="Pfam" id="PF00501">
    <property type="entry name" value="AMP-binding"/>
    <property type="match status" value="1"/>
</dbReference>
<feature type="transmembrane region" description="Helical" evidence="2">
    <location>
        <begin position="711"/>
        <end position="735"/>
    </location>
</feature>
<keyword evidence="2" id="KW-0472">Membrane</keyword>
<evidence type="ECO:0000259" key="3">
    <source>
        <dbReference type="PROSITE" id="PS50075"/>
    </source>
</evidence>
<keyword evidence="2" id="KW-0812">Transmembrane</keyword>
<dbReference type="GO" id="GO:0043041">
    <property type="term" value="P:amino acid activation for nonribosomal peptide biosynthetic process"/>
    <property type="evidence" value="ECO:0007669"/>
    <property type="project" value="TreeGrafter"/>
</dbReference>
<name>A0A4Q7UYR3_PSEST</name>
<dbReference type="InterPro" id="IPR042099">
    <property type="entry name" value="ANL_N_sf"/>
</dbReference>
<dbReference type="Gene3D" id="3.40.50.12780">
    <property type="entry name" value="N-terminal domain of ligase-like"/>
    <property type="match status" value="1"/>
</dbReference>
<dbReference type="NCBIfam" id="TIGR01733">
    <property type="entry name" value="AA-adenyl-dom"/>
    <property type="match status" value="1"/>
</dbReference>
<evidence type="ECO:0000256" key="2">
    <source>
        <dbReference type="SAM" id="Phobius"/>
    </source>
</evidence>
<feature type="transmembrane region" description="Helical" evidence="2">
    <location>
        <begin position="864"/>
        <end position="885"/>
    </location>
</feature>